<dbReference type="NCBIfam" id="NF037982">
    <property type="entry name" value="Nramp_1"/>
    <property type="match status" value="1"/>
</dbReference>
<feature type="transmembrane region" description="Helical" evidence="5">
    <location>
        <begin position="280"/>
        <end position="301"/>
    </location>
</feature>
<keyword evidence="3 5" id="KW-1133">Transmembrane helix</keyword>
<evidence type="ECO:0000313" key="7">
    <source>
        <dbReference type="Proteomes" id="UP001324993"/>
    </source>
</evidence>
<feature type="transmembrane region" description="Helical" evidence="5">
    <location>
        <begin position="185"/>
        <end position="210"/>
    </location>
</feature>
<evidence type="ECO:0000256" key="2">
    <source>
        <dbReference type="ARBA" id="ARBA00022692"/>
    </source>
</evidence>
<keyword evidence="2 5" id="KW-0812">Transmembrane</keyword>
<feature type="transmembrane region" description="Helical" evidence="5">
    <location>
        <begin position="352"/>
        <end position="372"/>
    </location>
</feature>
<keyword evidence="4 5" id="KW-0472">Membrane</keyword>
<feature type="transmembrane region" description="Helical" evidence="5">
    <location>
        <begin position="392"/>
        <end position="411"/>
    </location>
</feature>
<dbReference type="PANTHER" id="PTHR11706">
    <property type="entry name" value="SOLUTE CARRIER PROTEIN FAMILY 11 MEMBER"/>
    <property type="match status" value="1"/>
</dbReference>
<gene>
    <name evidence="6" type="ORF">SH580_01520</name>
</gene>
<protein>
    <submittedName>
        <fullName evidence="6">Nramp family divalent metal transporter</fullName>
    </submittedName>
</protein>
<dbReference type="PANTHER" id="PTHR11706:SF3">
    <property type="entry name" value="METAL ION TRANSPORT PROTEIN"/>
    <property type="match status" value="1"/>
</dbReference>
<accession>A0ABZ0RTT8</accession>
<name>A0ABZ0RTT8_9BACT</name>
<feature type="transmembrane region" description="Helical" evidence="5">
    <location>
        <begin position="329"/>
        <end position="346"/>
    </location>
</feature>
<feature type="transmembrane region" description="Helical" evidence="5">
    <location>
        <begin position="230"/>
        <end position="252"/>
    </location>
</feature>
<organism evidence="6 7">
    <name type="scientific">Coraliomargarita algicola</name>
    <dbReference type="NCBI Taxonomy" id="3092156"/>
    <lineage>
        <taxon>Bacteria</taxon>
        <taxon>Pseudomonadati</taxon>
        <taxon>Verrucomicrobiota</taxon>
        <taxon>Opitutia</taxon>
        <taxon>Puniceicoccales</taxon>
        <taxon>Coraliomargaritaceae</taxon>
        <taxon>Coraliomargarita</taxon>
    </lineage>
</organism>
<evidence type="ECO:0000256" key="4">
    <source>
        <dbReference type="ARBA" id="ARBA00023136"/>
    </source>
</evidence>
<dbReference type="EMBL" id="CP138858">
    <property type="protein sequence ID" value="WPJ96379.1"/>
    <property type="molecule type" value="Genomic_DNA"/>
</dbReference>
<dbReference type="InterPro" id="IPR001046">
    <property type="entry name" value="NRAMP_fam"/>
</dbReference>
<feature type="transmembrane region" description="Helical" evidence="5">
    <location>
        <begin position="79"/>
        <end position="99"/>
    </location>
</feature>
<keyword evidence="7" id="KW-1185">Reference proteome</keyword>
<evidence type="ECO:0000256" key="1">
    <source>
        <dbReference type="ARBA" id="ARBA00004141"/>
    </source>
</evidence>
<evidence type="ECO:0000256" key="3">
    <source>
        <dbReference type="ARBA" id="ARBA00022989"/>
    </source>
</evidence>
<feature type="transmembrane region" description="Helical" evidence="5">
    <location>
        <begin position="111"/>
        <end position="135"/>
    </location>
</feature>
<feature type="transmembrane region" description="Helical" evidence="5">
    <location>
        <begin position="40"/>
        <end position="58"/>
    </location>
</feature>
<dbReference type="Proteomes" id="UP001324993">
    <property type="component" value="Chromosome"/>
</dbReference>
<evidence type="ECO:0000313" key="6">
    <source>
        <dbReference type="EMBL" id="WPJ96379.1"/>
    </source>
</evidence>
<dbReference type="Pfam" id="PF01566">
    <property type="entry name" value="Nramp"/>
    <property type="match status" value="1"/>
</dbReference>
<proteinExistence type="predicted"/>
<reference evidence="6 7" key="1">
    <citation type="submission" date="2023-11" db="EMBL/GenBank/DDBJ databases">
        <title>Coraliomargarita sp. nov., isolated from marine algae.</title>
        <authorList>
            <person name="Lee J.K."/>
            <person name="Baek J.H."/>
            <person name="Kim J.M."/>
            <person name="Choi D.G."/>
            <person name="Jeon C.O."/>
        </authorList>
    </citation>
    <scope>NUCLEOTIDE SEQUENCE [LARGE SCALE GENOMIC DNA]</scope>
    <source>
        <strain evidence="6 7">J2-16</strain>
    </source>
</reference>
<feature type="transmembrane region" description="Helical" evidence="5">
    <location>
        <begin position="147"/>
        <end position="165"/>
    </location>
</feature>
<evidence type="ECO:0000256" key="5">
    <source>
        <dbReference type="SAM" id="Phobius"/>
    </source>
</evidence>
<comment type="subcellular location">
    <subcellularLocation>
        <location evidence="1">Membrane</location>
        <topology evidence="1">Multi-pass membrane protein</topology>
    </subcellularLocation>
</comment>
<sequence>MIDRTNLWKALGPGILVACAAVGGSHLVWSTRAGAEFGWSLLWLVLLANALKFPFFLYGQRYTAATGESLLAGYKRLGIAYVWIFLAVNILTGTINIAGVGMLSGALLTGYGITGISVPWITVGVLVVCAGMLLVGHYKLLDTLAKVIIALLGISTVVAVALAIPNRPELAADFVAPSPYQWASFAFLISLLGWMPAPIDLSAWSSLWMFSREKQTGHFATVKESAIDFYLGYFSAVVLAILFVALGALVMYGTTESFAAGGVGFSQQLVSLYTDTIGEWSHLLILSAAFITMFSTTLTCLDGYPRSLAACCVLIQDLSAQKFIRIQNLWILVSTGLASLVVLAFVQNLLQLLSFAAIISFITSPVLAYINFRVMNGANVPEAYRPGLALKALSWAGLLFFTVMTAGYLYVTFVR</sequence>
<dbReference type="RefSeq" id="WP_319833238.1">
    <property type="nucleotide sequence ID" value="NZ_CP138858.1"/>
</dbReference>